<dbReference type="AlphaFoldDB" id="A0A6A7AE85"/>
<accession>A0A6A7AE85</accession>
<evidence type="ECO:0000313" key="3">
    <source>
        <dbReference type="Proteomes" id="UP000799424"/>
    </source>
</evidence>
<dbReference type="PANTHER" id="PTHR38790:SF4">
    <property type="entry name" value="2EXR DOMAIN-CONTAINING PROTEIN"/>
    <property type="match status" value="1"/>
</dbReference>
<dbReference type="PANTHER" id="PTHR38790">
    <property type="entry name" value="2EXR DOMAIN-CONTAINING PROTEIN-RELATED"/>
    <property type="match status" value="1"/>
</dbReference>
<protein>
    <submittedName>
        <fullName evidence="2">Uncharacterized protein</fullName>
    </submittedName>
</protein>
<dbReference type="Proteomes" id="UP000799424">
    <property type="component" value="Unassembled WGS sequence"/>
</dbReference>
<reference evidence="2" key="1">
    <citation type="journal article" date="2020" name="Stud. Mycol.">
        <title>101 Dothideomycetes genomes: a test case for predicting lifestyles and emergence of pathogens.</title>
        <authorList>
            <person name="Haridas S."/>
            <person name="Albert R."/>
            <person name="Binder M."/>
            <person name="Bloem J."/>
            <person name="Labutti K."/>
            <person name="Salamov A."/>
            <person name="Andreopoulos B."/>
            <person name="Baker S."/>
            <person name="Barry K."/>
            <person name="Bills G."/>
            <person name="Bluhm B."/>
            <person name="Cannon C."/>
            <person name="Castanera R."/>
            <person name="Culley D."/>
            <person name="Daum C."/>
            <person name="Ezra D."/>
            <person name="Gonzalez J."/>
            <person name="Henrissat B."/>
            <person name="Kuo A."/>
            <person name="Liang C."/>
            <person name="Lipzen A."/>
            <person name="Lutzoni F."/>
            <person name="Magnuson J."/>
            <person name="Mondo S."/>
            <person name="Nolan M."/>
            <person name="Ohm R."/>
            <person name="Pangilinan J."/>
            <person name="Park H.-J."/>
            <person name="Ramirez L."/>
            <person name="Alfaro M."/>
            <person name="Sun H."/>
            <person name="Tritt A."/>
            <person name="Yoshinaga Y."/>
            <person name="Zwiers L.-H."/>
            <person name="Turgeon B."/>
            <person name="Goodwin S."/>
            <person name="Spatafora J."/>
            <person name="Crous P."/>
            <person name="Grigoriev I."/>
        </authorList>
    </citation>
    <scope>NUCLEOTIDE SEQUENCE</scope>
    <source>
        <strain evidence="2">CBS 113818</strain>
    </source>
</reference>
<sequence>MENPSITQTDRAHKRPRKISWHFPKKILRRFRLYRQAKKQNATPQSLQPAEAPPVSSESRPIVAFSRKELVLKTSTPVKPIAHGTMAADLRRPSIDLWDQVDEKRKEITVRNQHESPFLRLAPEIRNKLYSLILGGRTYRFKDAIDRGHAVLETNGERHVLGLLLVCHQIYSEASLLPYSLNKFSFREFDISLNPFLDHRRLAHFQAITRIELVTYQAEHMWAGSHCDSELLEEVESTRAWERLPNLEEICVIVDLNRSLHIPYGSRDFRFRVIEENQQALEEQVAKWRPLILVRFFWA</sequence>
<proteinExistence type="predicted"/>
<gene>
    <name evidence="2" type="ORF">CC86DRAFT_136217</name>
</gene>
<dbReference type="EMBL" id="MU006218">
    <property type="protein sequence ID" value="KAF2831194.1"/>
    <property type="molecule type" value="Genomic_DNA"/>
</dbReference>
<name>A0A6A7AE85_9PLEO</name>
<keyword evidence="3" id="KW-1185">Reference proteome</keyword>
<feature type="region of interest" description="Disordered" evidence="1">
    <location>
        <begin position="38"/>
        <end position="59"/>
    </location>
</feature>
<dbReference type="OrthoDB" id="5413827at2759"/>
<evidence type="ECO:0000313" key="2">
    <source>
        <dbReference type="EMBL" id="KAF2831194.1"/>
    </source>
</evidence>
<evidence type="ECO:0000256" key="1">
    <source>
        <dbReference type="SAM" id="MobiDB-lite"/>
    </source>
</evidence>
<feature type="compositionally biased region" description="Polar residues" evidence="1">
    <location>
        <begin position="39"/>
        <end position="48"/>
    </location>
</feature>
<organism evidence="2 3">
    <name type="scientific">Ophiobolus disseminans</name>
    <dbReference type="NCBI Taxonomy" id="1469910"/>
    <lineage>
        <taxon>Eukaryota</taxon>
        <taxon>Fungi</taxon>
        <taxon>Dikarya</taxon>
        <taxon>Ascomycota</taxon>
        <taxon>Pezizomycotina</taxon>
        <taxon>Dothideomycetes</taxon>
        <taxon>Pleosporomycetidae</taxon>
        <taxon>Pleosporales</taxon>
        <taxon>Pleosporineae</taxon>
        <taxon>Phaeosphaeriaceae</taxon>
        <taxon>Ophiobolus</taxon>
    </lineage>
</organism>